<dbReference type="InterPro" id="IPR036291">
    <property type="entry name" value="NAD(P)-bd_dom_sf"/>
</dbReference>
<keyword evidence="3" id="KW-0560">Oxidoreductase</keyword>
<dbReference type="CDD" id="cd05233">
    <property type="entry name" value="SDR_c"/>
    <property type="match status" value="1"/>
</dbReference>
<comment type="similarity">
    <text evidence="1 4">Belongs to the short-chain dehydrogenases/reductases (SDR) family.</text>
</comment>
<proteinExistence type="inferred from homology"/>
<evidence type="ECO:0000256" key="4">
    <source>
        <dbReference type="RuleBase" id="RU000363"/>
    </source>
</evidence>
<evidence type="ECO:0000313" key="5">
    <source>
        <dbReference type="EMBL" id="CAK9436303.1"/>
    </source>
</evidence>
<evidence type="ECO:0000256" key="1">
    <source>
        <dbReference type="ARBA" id="ARBA00006484"/>
    </source>
</evidence>
<dbReference type="PANTHER" id="PTHR42760">
    <property type="entry name" value="SHORT-CHAIN DEHYDROGENASES/REDUCTASES FAMILY MEMBER"/>
    <property type="match status" value="1"/>
</dbReference>
<accession>A0ABP0ZGV6</accession>
<gene>
    <name evidence="5" type="ORF">LODBEIA_P08610</name>
</gene>
<dbReference type="GeneID" id="92206057"/>
<dbReference type="PROSITE" id="PS00061">
    <property type="entry name" value="ADH_SHORT"/>
    <property type="match status" value="1"/>
</dbReference>
<dbReference type="InterPro" id="IPR002347">
    <property type="entry name" value="SDR_fam"/>
</dbReference>
<dbReference type="Pfam" id="PF00106">
    <property type="entry name" value="adh_short"/>
    <property type="match status" value="1"/>
</dbReference>
<organism evidence="5 6">
    <name type="scientific">Lodderomyces beijingensis</name>
    <dbReference type="NCBI Taxonomy" id="1775926"/>
    <lineage>
        <taxon>Eukaryota</taxon>
        <taxon>Fungi</taxon>
        <taxon>Dikarya</taxon>
        <taxon>Ascomycota</taxon>
        <taxon>Saccharomycotina</taxon>
        <taxon>Pichiomycetes</taxon>
        <taxon>Debaryomycetaceae</taxon>
        <taxon>Candida/Lodderomyces clade</taxon>
        <taxon>Lodderomyces</taxon>
    </lineage>
</organism>
<keyword evidence="2" id="KW-0521">NADP</keyword>
<keyword evidence="6" id="KW-1185">Reference proteome</keyword>
<dbReference type="PRINTS" id="PR00080">
    <property type="entry name" value="SDRFAMILY"/>
</dbReference>
<evidence type="ECO:0000256" key="2">
    <source>
        <dbReference type="ARBA" id="ARBA00022857"/>
    </source>
</evidence>
<dbReference type="Proteomes" id="UP001497383">
    <property type="component" value="Chromosome 1"/>
</dbReference>
<dbReference type="Gene3D" id="3.40.50.720">
    <property type="entry name" value="NAD(P)-binding Rossmann-like Domain"/>
    <property type="match status" value="1"/>
</dbReference>
<name>A0ABP0ZGV6_9ASCO</name>
<protein>
    <recommendedName>
        <fullName evidence="7">3-oxoacyl-[acyl-carrier-protein] reductase</fullName>
    </recommendedName>
</protein>
<reference evidence="5 6" key="1">
    <citation type="submission" date="2024-03" db="EMBL/GenBank/DDBJ databases">
        <authorList>
            <person name="Brejova B."/>
        </authorList>
    </citation>
    <scope>NUCLEOTIDE SEQUENCE [LARGE SCALE GENOMIC DNA]</scope>
    <source>
        <strain evidence="5 6">CBS 14171</strain>
    </source>
</reference>
<evidence type="ECO:0000256" key="3">
    <source>
        <dbReference type="ARBA" id="ARBA00023002"/>
    </source>
</evidence>
<sequence length="239" mass="25722">MFKGKSALITGGSRGIGLAIASRLAQEGANVTLVARNHASLEAATRSLPRDDRHNQHHHFQALNLLNLVNSNHPDALIAQKSLSSNTILVNCAGMTTHSLLHSTSQQQILDTLNLNLTIPILLSQWAIKNMIRNRKLHPAILNISSVLSLTDHVIPGTSVYAASKAGLLGFTTSLANEMKGRIRVNALMPGLVRETDMGSIVDEEKNVAPVVSLSFVADKAVEMLGDLSLNGECKMIEQ</sequence>
<evidence type="ECO:0000313" key="6">
    <source>
        <dbReference type="Proteomes" id="UP001497383"/>
    </source>
</evidence>
<dbReference type="PRINTS" id="PR00081">
    <property type="entry name" value="GDHRDH"/>
</dbReference>
<dbReference type="RefSeq" id="XP_066827799.1">
    <property type="nucleotide sequence ID" value="XM_066976828.1"/>
</dbReference>
<dbReference type="EMBL" id="OZ022405">
    <property type="protein sequence ID" value="CAK9436303.1"/>
    <property type="molecule type" value="Genomic_DNA"/>
</dbReference>
<dbReference type="PANTHER" id="PTHR42760:SF133">
    <property type="entry name" value="3-OXOACYL-[ACYL-CARRIER-PROTEIN] REDUCTASE"/>
    <property type="match status" value="1"/>
</dbReference>
<evidence type="ECO:0008006" key="7">
    <source>
        <dbReference type="Google" id="ProtNLM"/>
    </source>
</evidence>
<dbReference type="InterPro" id="IPR020904">
    <property type="entry name" value="Sc_DH/Rdtase_CS"/>
</dbReference>
<dbReference type="SUPFAM" id="SSF51735">
    <property type="entry name" value="NAD(P)-binding Rossmann-fold domains"/>
    <property type="match status" value="1"/>
</dbReference>